<name>A0AAE1ANP7_9GAST</name>
<organism evidence="2 3">
    <name type="scientific">Elysia crispata</name>
    <name type="common">lettuce slug</name>
    <dbReference type="NCBI Taxonomy" id="231223"/>
    <lineage>
        <taxon>Eukaryota</taxon>
        <taxon>Metazoa</taxon>
        <taxon>Spiralia</taxon>
        <taxon>Lophotrochozoa</taxon>
        <taxon>Mollusca</taxon>
        <taxon>Gastropoda</taxon>
        <taxon>Heterobranchia</taxon>
        <taxon>Euthyneura</taxon>
        <taxon>Panpulmonata</taxon>
        <taxon>Sacoglossa</taxon>
        <taxon>Placobranchoidea</taxon>
        <taxon>Plakobranchidae</taxon>
        <taxon>Elysia</taxon>
    </lineage>
</organism>
<proteinExistence type="predicted"/>
<gene>
    <name evidence="2" type="ORF">RRG08_010462</name>
</gene>
<sequence>MNGSFHQAAGQASTSADLTDDDEVDSPESLSAATPASTSRNAPQKRAQTYQPSTRRPMPKKAKQTEELLQIESEKLHSLRSILETEGGQSNPADERGAFTQGLVHDLRKVKDRSLTISLKQSIGRIVGDVVLQQFRLDEQQQMQEQQQRANHSDEVSSKCTKHILRTPILSTVFTASSELAESAGKHCSILLLVRTCKLALSSARAASELTATRQLARTAFAADFGAYLGTAHDGSAQLLRSCSFWWSYSYSPRNTIAVRSSASEPSGLSEPTELDLLVF</sequence>
<feature type="region of interest" description="Disordered" evidence="1">
    <location>
        <begin position="1"/>
        <end position="65"/>
    </location>
</feature>
<comment type="caution">
    <text evidence="2">The sequence shown here is derived from an EMBL/GenBank/DDBJ whole genome shotgun (WGS) entry which is preliminary data.</text>
</comment>
<evidence type="ECO:0000313" key="3">
    <source>
        <dbReference type="Proteomes" id="UP001283361"/>
    </source>
</evidence>
<dbReference type="Proteomes" id="UP001283361">
    <property type="component" value="Unassembled WGS sequence"/>
</dbReference>
<reference evidence="2" key="1">
    <citation type="journal article" date="2023" name="G3 (Bethesda)">
        <title>A reference genome for the long-term kleptoplast-retaining sea slug Elysia crispata morphotype clarki.</title>
        <authorList>
            <person name="Eastman K.E."/>
            <person name="Pendleton A.L."/>
            <person name="Shaikh M.A."/>
            <person name="Suttiyut T."/>
            <person name="Ogas R."/>
            <person name="Tomko P."/>
            <person name="Gavelis G."/>
            <person name="Widhalm J.R."/>
            <person name="Wisecaver J.H."/>
        </authorList>
    </citation>
    <scope>NUCLEOTIDE SEQUENCE</scope>
    <source>
        <strain evidence="2">ECLA1</strain>
    </source>
</reference>
<evidence type="ECO:0000256" key="1">
    <source>
        <dbReference type="SAM" id="MobiDB-lite"/>
    </source>
</evidence>
<feature type="compositionally biased region" description="Polar residues" evidence="1">
    <location>
        <begin position="1"/>
        <end position="17"/>
    </location>
</feature>
<dbReference type="EMBL" id="JAWDGP010001486">
    <property type="protein sequence ID" value="KAK3791058.1"/>
    <property type="molecule type" value="Genomic_DNA"/>
</dbReference>
<dbReference type="AlphaFoldDB" id="A0AAE1ANP7"/>
<evidence type="ECO:0000313" key="2">
    <source>
        <dbReference type="EMBL" id="KAK3791058.1"/>
    </source>
</evidence>
<keyword evidence="3" id="KW-1185">Reference proteome</keyword>
<accession>A0AAE1ANP7</accession>
<feature type="compositionally biased region" description="Polar residues" evidence="1">
    <location>
        <begin position="28"/>
        <end position="54"/>
    </location>
</feature>
<protein>
    <submittedName>
        <fullName evidence="2">Uncharacterized protein</fullName>
    </submittedName>
</protein>